<accession>G0TWV8</accession>
<sequence length="126" mass="14474">MLIMSVFEISTYQQHQKEKGGGEGGSRKEKSECQNLQRCFLSSGPFFFFSFVAVIAATEAWHRRVPKYLKHAHADTQKKRKNNNAKMYLRVDCGRMDASSPPRPALTLQPVLLQFLFLTLLSLLFY</sequence>
<dbReference type="AlphaFoldDB" id="G0TWV8"/>
<gene>
    <name evidence="2" type="ORF">TVY486_0602370</name>
</gene>
<keyword evidence="1" id="KW-1133">Transmembrane helix</keyword>
<organism evidence="2">
    <name type="scientific">Trypanosoma vivax (strain Y486)</name>
    <dbReference type="NCBI Taxonomy" id="1055687"/>
    <lineage>
        <taxon>Eukaryota</taxon>
        <taxon>Discoba</taxon>
        <taxon>Euglenozoa</taxon>
        <taxon>Kinetoplastea</taxon>
        <taxon>Metakinetoplastina</taxon>
        <taxon>Trypanosomatida</taxon>
        <taxon>Trypanosomatidae</taxon>
        <taxon>Trypanosoma</taxon>
        <taxon>Duttonella</taxon>
    </lineage>
</organism>
<evidence type="ECO:0000313" key="2">
    <source>
        <dbReference type="EMBL" id="CCC48446.1"/>
    </source>
</evidence>
<feature type="transmembrane region" description="Helical" evidence="1">
    <location>
        <begin position="105"/>
        <end position="125"/>
    </location>
</feature>
<keyword evidence="1" id="KW-0472">Membrane</keyword>
<feature type="transmembrane region" description="Helical" evidence="1">
    <location>
        <begin position="40"/>
        <end position="61"/>
    </location>
</feature>
<dbReference type="EMBL" id="HE573022">
    <property type="protein sequence ID" value="CCC48446.1"/>
    <property type="molecule type" value="Genomic_DNA"/>
</dbReference>
<name>G0TWV8_TRYVY</name>
<reference evidence="2" key="1">
    <citation type="journal article" date="2012" name="Proc. Natl. Acad. Sci. U.S.A.">
        <title>Antigenic diversity is generated by distinct evolutionary mechanisms in African trypanosome species.</title>
        <authorList>
            <person name="Jackson A.P."/>
            <person name="Berry A."/>
            <person name="Aslett M."/>
            <person name="Allison H.C."/>
            <person name="Burton P."/>
            <person name="Vavrova-Anderson J."/>
            <person name="Brown R."/>
            <person name="Browne H."/>
            <person name="Corton N."/>
            <person name="Hauser H."/>
            <person name="Gamble J."/>
            <person name="Gilderthorp R."/>
            <person name="Marcello L."/>
            <person name="McQuillan J."/>
            <person name="Otto T.D."/>
            <person name="Quail M.A."/>
            <person name="Sanders M.J."/>
            <person name="van Tonder A."/>
            <person name="Ginger M.L."/>
            <person name="Field M.C."/>
            <person name="Barry J.D."/>
            <person name="Hertz-Fowler C."/>
            <person name="Berriman M."/>
        </authorList>
    </citation>
    <scope>NUCLEOTIDE SEQUENCE</scope>
    <source>
        <strain evidence="2">Y486</strain>
    </source>
</reference>
<proteinExistence type="predicted"/>
<protein>
    <submittedName>
        <fullName evidence="2">Uncharacterized protein</fullName>
    </submittedName>
</protein>
<evidence type="ECO:0000256" key="1">
    <source>
        <dbReference type="SAM" id="Phobius"/>
    </source>
</evidence>
<keyword evidence="1" id="KW-0812">Transmembrane</keyword>
<dbReference type="VEuPathDB" id="TriTrypDB:TvY486_0602370"/>